<comment type="subcellular location">
    <subcellularLocation>
        <location evidence="1">Cell membrane</location>
    </subcellularLocation>
</comment>
<keyword evidence="15" id="KW-0961">Cell wall biogenesis/degradation</keyword>
<dbReference type="PANTHER" id="PTHR32282:SF11">
    <property type="entry name" value="PENICILLIN-BINDING PROTEIN 1B"/>
    <property type="match status" value="1"/>
</dbReference>
<feature type="transmembrane region" description="Helical" evidence="18">
    <location>
        <begin position="12"/>
        <end position="38"/>
    </location>
</feature>
<dbReference type="InterPro" id="IPR036950">
    <property type="entry name" value="PBP_transglycosylase"/>
</dbReference>
<dbReference type="Pfam" id="PF00905">
    <property type="entry name" value="Transpeptidase"/>
    <property type="match status" value="1"/>
</dbReference>
<keyword evidence="18" id="KW-1133">Transmembrane helix</keyword>
<evidence type="ECO:0000256" key="6">
    <source>
        <dbReference type="ARBA" id="ARBA00022645"/>
    </source>
</evidence>
<comment type="catalytic activity">
    <reaction evidence="17">
        <text>[GlcNAc-(1-&gt;4)-Mur2Ac(oyl-L-Ala-gamma-D-Glu-L-Lys-D-Ala-D-Ala)](n)-di-trans,octa-cis-undecaprenyl diphosphate + beta-D-GlcNAc-(1-&gt;4)-Mur2Ac(oyl-L-Ala-gamma-D-Glu-L-Lys-D-Ala-D-Ala)-di-trans,octa-cis-undecaprenyl diphosphate = [GlcNAc-(1-&gt;4)-Mur2Ac(oyl-L-Ala-gamma-D-Glu-L-Lys-D-Ala-D-Ala)](n+1)-di-trans,octa-cis-undecaprenyl diphosphate + di-trans,octa-cis-undecaprenyl diphosphate + H(+)</text>
        <dbReference type="Rhea" id="RHEA:23708"/>
        <dbReference type="Rhea" id="RHEA-COMP:9602"/>
        <dbReference type="Rhea" id="RHEA-COMP:9603"/>
        <dbReference type="ChEBI" id="CHEBI:15378"/>
        <dbReference type="ChEBI" id="CHEBI:58405"/>
        <dbReference type="ChEBI" id="CHEBI:60033"/>
        <dbReference type="ChEBI" id="CHEBI:78435"/>
        <dbReference type="EC" id="2.4.99.28"/>
    </reaction>
</comment>
<evidence type="ECO:0000256" key="9">
    <source>
        <dbReference type="ARBA" id="ARBA00022679"/>
    </source>
</evidence>
<keyword evidence="10" id="KW-0378">Hydrolase</keyword>
<organism evidence="21 22">
    <name type="scientific">Gangjinia marincola</name>
    <dbReference type="NCBI Taxonomy" id="578463"/>
    <lineage>
        <taxon>Bacteria</taxon>
        <taxon>Pseudomonadati</taxon>
        <taxon>Bacteroidota</taxon>
        <taxon>Flavobacteriia</taxon>
        <taxon>Flavobacteriales</taxon>
        <taxon>Flavobacteriaceae</taxon>
        <taxon>Gangjinia</taxon>
    </lineage>
</organism>
<feature type="domain" description="Penicillin-binding protein transpeptidase" evidence="19">
    <location>
        <begin position="442"/>
        <end position="655"/>
    </location>
</feature>
<evidence type="ECO:0000256" key="10">
    <source>
        <dbReference type="ARBA" id="ARBA00022801"/>
    </source>
</evidence>
<evidence type="ECO:0000256" key="4">
    <source>
        <dbReference type="ARBA" id="ARBA00007739"/>
    </source>
</evidence>
<dbReference type="InterPro" id="IPR012338">
    <property type="entry name" value="Beta-lactam/transpept-like"/>
</dbReference>
<keyword evidence="7" id="KW-0645">Protease</keyword>
<dbReference type="InterPro" id="IPR050396">
    <property type="entry name" value="Glycosyltr_51/Transpeptidase"/>
</dbReference>
<dbReference type="InterPro" id="IPR001264">
    <property type="entry name" value="Glyco_trans_51"/>
</dbReference>
<accession>A0ABP3XT64</accession>
<keyword evidence="6" id="KW-0121">Carboxypeptidase</keyword>
<evidence type="ECO:0000256" key="18">
    <source>
        <dbReference type="SAM" id="Phobius"/>
    </source>
</evidence>
<evidence type="ECO:0000256" key="17">
    <source>
        <dbReference type="ARBA" id="ARBA00049902"/>
    </source>
</evidence>
<evidence type="ECO:0000256" key="12">
    <source>
        <dbReference type="ARBA" id="ARBA00022984"/>
    </source>
</evidence>
<dbReference type="SUPFAM" id="SSF53955">
    <property type="entry name" value="Lysozyme-like"/>
    <property type="match status" value="1"/>
</dbReference>
<evidence type="ECO:0000259" key="20">
    <source>
        <dbReference type="Pfam" id="PF00912"/>
    </source>
</evidence>
<keyword evidence="12" id="KW-0573">Peptidoglycan synthesis</keyword>
<keyword evidence="13 18" id="KW-0472">Membrane</keyword>
<evidence type="ECO:0000256" key="11">
    <source>
        <dbReference type="ARBA" id="ARBA00022960"/>
    </source>
</evidence>
<reference evidence="22" key="1">
    <citation type="journal article" date="2019" name="Int. J. Syst. Evol. Microbiol.">
        <title>The Global Catalogue of Microorganisms (GCM) 10K type strain sequencing project: providing services to taxonomists for standard genome sequencing and annotation.</title>
        <authorList>
            <consortium name="The Broad Institute Genomics Platform"/>
            <consortium name="The Broad Institute Genome Sequencing Center for Infectious Disease"/>
            <person name="Wu L."/>
            <person name="Ma J."/>
        </authorList>
    </citation>
    <scope>NUCLEOTIDE SEQUENCE [LARGE SCALE GENOMIC DNA]</scope>
    <source>
        <strain evidence="22">JCM 16082</strain>
    </source>
</reference>
<evidence type="ECO:0000256" key="2">
    <source>
        <dbReference type="ARBA" id="ARBA00004752"/>
    </source>
</evidence>
<keyword evidence="5" id="KW-1003">Cell membrane</keyword>
<sequence>MRKKKKAASFSWFKLFLKLFLSVILLLFLFVGSIYVGLWGKLPSKEQLATLTQSKASIIFDRNKEVLGKVYVFDREPITYDQLPKHLIEALVSTEDTRYYEHNGVDEKSLLRVIFKTILLQQKSAGGGSTITQQLAKNAYGRKDFGRFGIVVNKIREIFIARRMEEVYSKEDILTKYLNTVPFPDNTYGIGSASRKFFNKKVSDLNLTEAATLIGSLKANYYYNPRLFPAQSKARRNTVLKQMVSYGTLSPDRAKIASLQPLVLDYQHLTDEQASAAYFREQVRLKAIKILDSIEKSTDQEYNLYHDGLKIYTTLDKTMQGIAEDVTKNHLAKLQGEFEQAYGNNAPWIVDKALRMKILKRSAVYKNLKNAGWNDTEIMDSLQQKRLMNLFSHQGDLVKEASIIDSIVDQAKLLHSGTLITDQFGAVRTWIGGVNFETFQYDHVAQSKRQVGSVFKPIVYTAALESGIDPCSYFPVRKYEYEEGWVPSNSSETKDPYLNISMKKALSRSVNTVAVQVFKETGLENVQELAYAMGIESTLPNVSSLALGTAELGILELSKAYSTYINKGKPATPYFIVRIETSDGTVLADFKPKTTKEEVISQTTRKVIIDMLQETVNKGTAKRLRTTYNLTNALAGKTGTTQNNKDAWFVGITPKLVAITWVGLDNYEIGFSSTAIGQGAYAALPVFGETYKELTQRKEYRSLTKVPFEQLTEKEQELVDCPDDKRDGLLKRLFTNPEKTKKYKKKKKGFLGLFGKKSEED</sequence>
<dbReference type="InterPro" id="IPR001460">
    <property type="entry name" value="PCN-bd_Tpept"/>
</dbReference>
<dbReference type="InterPro" id="IPR023346">
    <property type="entry name" value="Lysozyme-like_dom_sf"/>
</dbReference>
<evidence type="ECO:0000313" key="22">
    <source>
        <dbReference type="Proteomes" id="UP001500507"/>
    </source>
</evidence>
<dbReference type="Gene3D" id="3.40.710.10">
    <property type="entry name" value="DD-peptidase/beta-lactamase superfamily"/>
    <property type="match status" value="2"/>
</dbReference>
<comment type="catalytic activity">
    <reaction evidence="16">
        <text>Preferential cleavage: (Ac)2-L-Lys-D-Ala-|-D-Ala. Also transpeptidation of peptidyl-alanyl moieties that are N-acyl substituents of D-alanine.</text>
        <dbReference type="EC" id="3.4.16.4"/>
    </reaction>
</comment>
<comment type="pathway">
    <text evidence="2">Cell wall biogenesis; peptidoglycan biosynthesis.</text>
</comment>
<evidence type="ECO:0000256" key="1">
    <source>
        <dbReference type="ARBA" id="ARBA00004236"/>
    </source>
</evidence>
<evidence type="ECO:0000256" key="15">
    <source>
        <dbReference type="ARBA" id="ARBA00023316"/>
    </source>
</evidence>
<feature type="domain" description="Glycosyl transferase family 51" evidence="20">
    <location>
        <begin position="66"/>
        <end position="243"/>
    </location>
</feature>
<keyword evidence="9" id="KW-0808">Transferase</keyword>
<dbReference type="Gene3D" id="1.10.3810.10">
    <property type="entry name" value="Biosynthetic peptidoglycan transglycosylase-like"/>
    <property type="match status" value="1"/>
</dbReference>
<comment type="similarity">
    <text evidence="4">In the N-terminal section; belongs to the glycosyltransferase 51 family.</text>
</comment>
<evidence type="ECO:0000256" key="16">
    <source>
        <dbReference type="ARBA" id="ARBA00034000"/>
    </source>
</evidence>
<dbReference type="Pfam" id="PF00912">
    <property type="entry name" value="Transgly"/>
    <property type="match status" value="1"/>
</dbReference>
<proteinExistence type="inferred from homology"/>
<comment type="similarity">
    <text evidence="3">In the C-terminal section; belongs to the transpeptidase family.</text>
</comment>
<evidence type="ECO:0000256" key="8">
    <source>
        <dbReference type="ARBA" id="ARBA00022676"/>
    </source>
</evidence>
<evidence type="ECO:0000256" key="7">
    <source>
        <dbReference type="ARBA" id="ARBA00022670"/>
    </source>
</evidence>
<dbReference type="RefSeq" id="WP_343762875.1">
    <property type="nucleotide sequence ID" value="NZ_BAAAFG010000001.1"/>
</dbReference>
<dbReference type="Proteomes" id="UP001500507">
    <property type="component" value="Unassembled WGS sequence"/>
</dbReference>
<name>A0ABP3XT64_9FLAO</name>
<keyword evidence="22" id="KW-1185">Reference proteome</keyword>
<dbReference type="SUPFAM" id="SSF56601">
    <property type="entry name" value="beta-lactamase/transpeptidase-like"/>
    <property type="match status" value="1"/>
</dbReference>
<keyword evidence="14" id="KW-0511">Multifunctional enzyme</keyword>
<dbReference type="PANTHER" id="PTHR32282">
    <property type="entry name" value="BINDING PROTEIN TRANSPEPTIDASE, PUTATIVE-RELATED"/>
    <property type="match status" value="1"/>
</dbReference>
<evidence type="ECO:0000256" key="5">
    <source>
        <dbReference type="ARBA" id="ARBA00022475"/>
    </source>
</evidence>
<comment type="caution">
    <text evidence="21">The sequence shown here is derived from an EMBL/GenBank/DDBJ whole genome shotgun (WGS) entry which is preliminary data.</text>
</comment>
<keyword evidence="18" id="KW-0812">Transmembrane</keyword>
<evidence type="ECO:0000256" key="14">
    <source>
        <dbReference type="ARBA" id="ARBA00023268"/>
    </source>
</evidence>
<keyword evidence="8" id="KW-0328">Glycosyltransferase</keyword>
<evidence type="ECO:0000256" key="13">
    <source>
        <dbReference type="ARBA" id="ARBA00023136"/>
    </source>
</evidence>
<protein>
    <submittedName>
        <fullName evidence="21">Transglycosylase domain-containing protein</fullName>
    </submittedName>
</protein>
<dbReference type="EMBL" id="BAAAFG010000001">
    <property type="protein sequence ID" value="GAA0871146.1"/>
    <property type="molecule type" value="Genomic_DNA"/>
</dbReference>
<evidence type="ECO:0000313" key="21">
    <source>
        <dbReference type="EMBL" id="GAA0871146.1"/>
    </source>
</evidence>
<evidence type="ECO:0000259" key="19">
    <source>
        <dbReference type="Pfam" id="PF00905"/>
    </source>
</evidence>
<gene>
    <name evidence="21" type="ORF">GCM10009117_02910</name>
</gene>
<keyword evidence="11" id="KW-0133">Cell shape</keyword>
<evidence type="ECO:0000256" key="3">
    <source>
        <dbReference type="ARBA" id="ARBA00007090"/>
    </source>
</evidence>